<accession>A0ABW6PR00</accession>
<dbReference type="Proteomes" id="UP001601444">
    <property type="component" value="Unassembled WGS sequence"/>
</dbReference>
<name>A0ABW6PR00_9NOCA</name>
<keyword evidence="2" id="KW-1185">Reference proteome</keyword>
<protein>
    <submittedName>
        <fullName evidence="1">Uncharacterized protein</fullName>
    </submittedName>
</protein>
<evidence type="ECO:0000313" key="1">
    <source>
        <dbReference type="EMBL" id="MFF0544835.1"/>
    </source>
</evidence>
<proteinExistence type="predicted"/>
<evidence type="ECO:0000313" key="2">
    <source>
        <dbReference type="Proteomes" id="UP001601444"/>
    </source>
</evidence>
<reference evidence="1 2" key="1">
    <citation type="submission" date="2024-10" db="EMBL/GenBank/DDBJ databases">
        <title>The Natural Products Discovery Center: Release of the First 8490 Sequenced Strains for Exploring Actinobacteria Biosynthetic Diversity.</title>
        <authorList>
            <person name="Kalkreuter E."/>
            <person name="Kautsar S.A."/>
            <person name="Yang D."/>
            <person name="Bader C.D."/>
            <person name="Teijaro C.N."/>
            <person name="Fluegel L."/>
            <person name="Davis C.M."/>
            <person name="Simpson J.R."/>
            <person name="Lauterbach L."/>
            <person name="Steele A.D."/>
            <person name="Gui C."/>
            <person name="Meng S."/>
            <person name="Li G."/>
            <person name="Viehrig K."/>
            <person name="Ye F."/>
            <person name="Su P."/>
            <person name="Kiefer A.F."/>
            <person name="Nichols A."/>
            <person name="Cepeda A.J."/>
            <person name="Yan W."/>
            <person name="Fan B."/>
            <person name="Jiang Y."/>
            <person name="Adhikari A."/>
            <person name="Zheng C.-J."/>
            <person name="Schuster L."/>
            <person name="Cowan T.M."/>
            <person name="Smanski M.J."/>
            <person name="Chevrette M.G."/>
            <person name="De Carvalho L.P.S."/>
            <person name="Shen B."/>
        </authorList>
    </citation>
    <scope>NUCLEOTIDE SEQUENCE [LARGE SCALE GENOMIC DNA]</scope>
    <source>
        <strain evidence="1 2">NPDC004045</strain>
    </source>
</reference>
<dbReference type="EMBL" id="JBIAMX010000011">
    <property type="protein sequence ID" value="MFF0544835.1"/>
    <property type="molecule type" value="Genomic_DNA"/>
</dbReference>
<dbReference type="RefSeq" id="WP_387701335.1">
    <property type="nucleotide sequence ID" value="NZ_JBIAMX010000011.1"/>
</dbReference>
<sequence>MPISFDIRGMHQLDATTWGDPATRDVVALTYVDTVPDLPARLEDLPRLRRRLAEHHSRTGCLIEAFVVWVDRLPALLRVEKTPMPGGRPGQVFAASIVVPRDRCSAVFQIICPETGRPGAREAAIGGRVSRDEMFPAHPYAPGLRGRLPYTLADDMRFDEVFPDHPLTRARRWIADTVPAVRVDPGFAALPAFVPPAELSASR</sequence>
<comment type="caution">
    <text evidence="1">The sequence shown here is derived from an EMBL/GenBank/DDBJ whole genome shotgun (WGS) entry which is preliminary data.</text>
</comment>
<gene>
    <name evidence="1" type="ORF">ACFYTF_18565</name>
</gene>
<organism evidence="1 2">
    <name type="scientific">Nocardia thailandica</name>
    <dbReference type="NCBI Taxonomy" id="257275"/>
    <lineage>
        <taxon>Bacteria</taxon>
        <taxon>Bacillati</taxon>
        <taxon>Actinomycetota</taxon>
        <taxon>Actinomycetes</taxon>
        <taxon>Mycobacteriales</taxon>
        <taxon>Nocardiaceae</taxon>
        <taxon>Nocardia</taxon>
    </lineage>
</organism>